<organism evidence="1 2">
    <name type="scientific">Pleurodeles waltl</name>
    <name type="common">Iberian ribbed newt</name>
    <dbReference type="NCBI Taxonomy" id="8319"/>
    <lineage>
        <taxon>Eukaryota</taxon>
        <taxon>Metazoa</taxon>
        <taxon>Chordata</taxon>
        <taxon>Craniata</taxon>
        <taxon>Vertebrata</taxon>
        <taxon>Euteleostomi</taxon>
        <taxon>Amphibia</taxon>
        <taxon>Batrachia</taxon>
        <taxon>Caudata</taxon>
        <taxon>Salamandroidea</taxon>
        <taxon>Salamandridae</taxon>
        <taxon>Pleurodelinae</taxon>
        <taxon>Pleurodeles</taxon>
    </lineage>
</organism>
<proteinExistence type="predicted"/>
<evidence type="ECO:0000313" key="2">
    <source>
        <dbReference type="Proteomes" id="UP001066276"/>
    </source>
</evidence>
<protein>
    <submittedName>
        <fullName evidence="1">Uncharacterized protein</fullName>
    </submittedName>
</protein>
<accession>A0AAV7LDY0</accession>
<dbReference type="EMBL" id="JANPWB010000015">
    <property type="protein sequence ID" value="KAJ1086998.1"/>
    <property type="molecule type" value="Genomic_DNA"/>
</dbReference>
<dbReference type="Proteomes" id="UP001066276">
    <property type="component" value="Chromosome 11"/>
</dbReference>
<comment type="caution">
    <text evidence="1">The sequence shown here is derived from an EMBL/GenBank/DDBJ whole genome shotgun (WGS) entry which is preliminary data.</text>
</comment>
<dbReference type="AlphaFoldDB" id="A0AAV7LDY0"/>
<name>A0AAV7LDY0_PLEWA</name>
<evidence type="ECO:0000313" key="1">
    <source>
        <dbReference type="EMBL" id="KAJ1086998.1"/>
    </source>
</evidence>
<gene>
    <name evidence="1" type="ORF">NDU88_000193</name>
</gene>
<sequence>MRSTHNSCREITQSARSARANMYWHPEHAEHTQLMYRDHTKHTESPCMHVLARRAHTTHVQTTHQAHGAPVHTCTGTQSMQSTHHACTDNTPSTRSARAYMYWHPEHAEHTPRMYRQHTKHTERPCIHVLAPRACRAHTMHVQTSHKAHAAPVHVSTGTRCMERTRLQRPTTTQRMYTEVTQGTSSPRVCVYWHPVHSEHTCTEANNHAHRMYTEVIQGICGPRTCMYWHACTEAHDVQDMCADITQRTGTPRCMHVSGTQYMRNTRVQMPQLHMHRYHTAHTLSSVHSGPALLVLRWTFSATSSWPAVFVTTTSGTLLFGYGVTGRLLHSHV</sequence>
<keyword evidence="2" id="KW-1185">Reference proteome</keyword>
<reference evidence="1" key="1">
    <citation type="journal article" date="2022" name="bioRxiv">
        <title>Sequencing and chromosome-scale assembly of the giantPleurodeles waltlgenome.</title>
        <authorList>
            <person name="Brown T."/>
            <person name="Elewa A."/>
            <person name="Iarovenko S."/>
            <person name="Subramanian E."/>
            <person name="Araus A.J."/>
            <person name="Petzold A."/>
            <person name="Susuki M."/>
            <person name="Suzuki K.-i.T."/>
            <person name="Hayashi T."/>
            <person name="Toyoda A."/>
            <person name="Oliveira C."/>
            <person name="Osipova E."/>
            <person name="Leigh N.D."/>
            <person name="Simon A."/>
            <person name="Yun M.H."/>
        </authorList>
    </citation>
    <scope>NUCLEOTIDE SEQUENCE</scope>
    <source>
        <strain evidence="1">20211129_DDA</strain>
        <tissue evidence="1">Liver</tissue>
    </source>
</reference>